<dbReference type="InterPro" id="IPR011991">
    <property type="entry name" value="ArsR-like_HTH"/>
</dbReference>
<evidence type="ECO:0000256" key="2">
    <source>
        <dbReference type="ARBA" id="ARBA00023125"/>
    </source>
</evidence>
<name>A0A7X0MCZ2_9HYPH</name>
<dbReference type="SUPFAM" id="SSF46785">
    <property type="entry name" value="Winged helix' DNA-binding domain"/>
    <property type="match status" value="1"/>
</dbReference>
<accession>A0A7X0MCZ2</accession>
<dbReference type="Proteomes" id="UP000565576">
    <property type="component" value="Unassembled WGS sequence"/>
</dbReference>
<evidence type="ECO:0000313" key="6">
    <source>
        <dbReference type="EMBL" id="MBB6486069.1"/>
    </source>
</evidence>
<dbReference type="GO" id="GO:0006355">
    <property type="term" value="P:regulation of DNA-templated transcription"/>
    <property type="evidence" value="ECO:0007669"/>
    <property type="project" value="UniProtKB-ARBA"/>
</dbReference>
<dbReference type="InterPro" id="IPR019888">
    <property type="entry name" value="Tscrpt_reg_AsnC-like"/>
</dbReference>
<dbReference type="InterPro" id="IPR000485">
    <property type="entry name" value="AsnC-type_HTH_dom"/>
</dbReference>
<evidence type="ECO:0000256" key="1">
    <source>
        <dbReference type="ARBA" id="ARBA00023015"/>
    </source>
</evidence>
<dbReference type="PROSITE" id="PS00519">
    <property type="entry name" value="HTH_ASNC_1"/>
    <property type="match status" value="1"/>
</dbReference>
<dbReference type="Gene3D" id="3.30.70.920">
    <property type="match status" value="1"/>
</dbReference>
<dbReference type="Gene3D" id="1.10.10.10">
    <property type="entry name" value="Winged helix-like DNA-binding domain superfamily/Winged helix DNA-binding domain"/>
    <property type="match status" value="1"/>
</dbReference>
<dbReference type="PANTHER" id="PTHR30154:SF0">
    <property type="entry name" value="LEUCINE-RESPONSIVE REGULATORY PROTEIN"/>
    <property type="match status" value="1"/>
</dbReference>
<feature type="domain" description="HTH asnC-type" evidence="5">
    <location>
        <begin position="4"/>
        <end position="65"/>
    </location>
</feature>
<dbReference type="CDD" id="cd00090">
    <property type="entry name" value="HTH_ARSR"/>
    <property type="match status" value="1"/>
</dbReference>
<protein>
    <submittedName>
        <fullName evidence="6">Lrp/AsnC family leucine-responsive transcriptional regulator</fullName>
    </submittedName>
</protein>
<dbReference type="RefSeq" id="WP_184705715.1">
    <property type="nucleotide sequence ID" value="NZ_JACHBG010000007.1"/>
</dbReference>
<dbReference type="InterPro" id="IPR036388">
    <property type="entry name" value="WH-like_DNA-bd_sf"/>
</dbReference>
<keyword evidence="1" id="KW-0805">Transcription regulation</keyword>
<dbReference type="PRINTS" id="PR00033">
    <property type="entry name" value="HTHASNC"/>
</dbReference>
<organism evidence="6 7">
    <name type="scientific">Rhizobium lusitanum</name>
    <dbReference type="NCBI Taxonomy" id="293958"/>
    <lineage>
        <taxon>Bacteria</taxon>
        <taxon>Pseudomonadati</taxon>
        <taxon>Pseudomonadota</taxon>
        <taxon>Alphaproteobacteria</taxon>
        <taxon>Hyphomicrobiales</taxon>
        <taxon>Rhizobiaceae</taxon>
        <taxon>Rhizobium/Agrobacterium group</taxon>
        <taxon>Rhizobium</taxon>
    </lineage>
</organism>
<comment type="caution">
    <text evidence="6">The sequence shown here is derived from an EMBL/GenBank/DDBJ whole genome shotgun (WGS) entry which is preliminary data.</text>
</comment>
<dbReference type="GO" id="GO:0005829">
    <property type="term" value="C:cytosol"/>
    <property type="evidence" value="ECO:0007669"/>
    <property type="project" value="TreeGrafter"/>
</dbReference>
<keyword evidence="4" id="KW-0804">Transcription</keyword>
<dbReference type="SUPFAM" id="SSF54909">
    <property type="entry name" value="Dimeric alpha+beta barrel"/>
    <property type="match status" value="1"/>
</dbReference>
<dbReference type="InterPro" id="IPR011008">
    <property type="entry name" value="Dimeric_a/b-barrel"/>
</dbReference>
<dbReference type="AlphaFoldDB" id="A0A7X0MCZ2"/>
<dbReference type="InterPro" id="IPR019887">
    <property type="entry name" value="Tscrpt_reg_AsnC/Lrp_C"/>
</dbReference>
<dbReference type="GO" id="GO:0043565">
    <property type="term" value="F:sequence-specific DNA binding"/>
    <property type="evidence" value="ECO:0007669"/>
    <property type="project" value="InterPro"/>
</dbReference>
<evidence type="ECO:0000313" key="7">
    <source>
        <dbReference type="Proteomes" id="UP000565576"/>
    </source>
</evidence>
<keyword evidence="3" id="KW-0010">Activator</keyword>
<dbReference type="Pfam" id="PF01037">
    <property type="entry name" value="AsnC_trans_reg"/>
    <property type="match status" value="1"/>
</dbReference>
<evidence type="ECO:0000259" key="5">
    <source>
        <dbReference type="PROSITE" id="PS50956"/>
    </source>
</evidence>
<dbReference type="PANTHER" id="PTHR30154">
    <property type="entry name" value="LEUCINE-RESPONSIVE REGULATORY PROTEIN"/>
    <property type="match status" value="1"/>
</dbReference>
<keyword evidence="2" id="KW-0238">DNA-binding</keyword>
<gene>
    <name evidence="6" type="ORF">GGD46_003364</name>
</gene>
<dbReference type="InterPro" id="IPR019885">
    <property type="entry name" value="Tscrpt_reg_HTH_AsnC-type_CS"/>
</dbReference>
<dbReference type="Pfam" id="PF13412">
    <property type="entry name" value="HTH_24"/>
    <property type="match status" value="1"/>
</dbReference>
<reference evidence="6 7" key="1">
    <citation type="submission" date="2020-08" db="EMBL/GenBank/DDBJ databases">
        <title>Genomic Encyclopedia of Type Strains, Phase IV (KMG-V): Genome sequencing to study the core and pangenomes of soil and plant-associated prokaryotes.</title>
        <authorList>
            <person name="Whitman W."/>
        </authorList>
    </citation>
    <scope>NUCLEOTIDE SEQUENCE [LARGE SCALE GENOMIC DNA]</scope>
    <source>
        <strain evidence="6 7">SEMIA 4060</strain>
    </source>
</reference>
<evidence type="ECO:0000256" key="3">
    <source>
        <dbReference type="ARBA" id="ARBA00023159"/>
    </source>
</evidence>
<dbReference type="EMBL" id="JACHBG010000007">
    <property type="protein sequence ID" value="MBB6486069.1"/>
    <property type="molecule type" value="Genomic_DNA"/>
</dbReference>
<proteinExistence type="predicted"/>
<dbReference type="GO" id="GO:0043200">
    <property type="term" value="P:response to amino acid"/>
    <property type="evidence" value="ECO:0007669"/>
    <property type="project" value="TreeGrafter"/>
</dbReference>
<evidence type="ECO:0000256" key="4">
    <source>
        <dbReference type="ARBA" id="ARBA00023163"/>
    </source>
</evidence>
<sequence>MSDLDSIDLSLLRLLQEDGRRTTLDLADRVGLSPTGTSQRVKRLFREGFIKAVRAVLDPQKLGRGTIVFIQVRLDQTAPHVFDRFADAVANAPEVLECHMVVGGFDYLVKARIADMTVFQEFLQRVILPLPGVRETHTYASVADVKPDALLPV</sequence>
<dbReference type="InterPro" id="IPR036390">
    <property type="entry name" value="WH_DNA-bd_sf"/>
</dbReference>
<dbReference type="SMART" id="SM00344">
    <property type="entry name" value="HTH_ASNC"/>
    <property type="match status" value="1"/>
</dbReference>
<dbReference type="PROSITE" id="PS50956">
    <property type="entry name" value="HTH_ASNC_2"/>
    <property type="match status" value="1"/>
</dbReference>